<dbReference type="SUPFAM" id="SSF103506">
    <property type="entry name" value="Mitochondrial carrier"/>
    <property type="match status" value="1"/>
</dbReference>
<evidence type="ECO:0000256" key="8">
    <source>
        <dbReference type="ARBA" id="ARBA00022792"/>
    </source>
</evidence>
<evidence type="ECO:0000256" key="2">
    <source>
        <dbReference type="ARBA" id="ARBA00006375"/>
    </source>
</evidence>
<dbReference type="GO" id="GO:0005471">
    <property type="term" value="F:ATP:ADP antiporter activity"/>
    <property type="evidence" value="ECO:0007669"/>
    <property type="project" value="UniProtKB-UniRule"/>
</dbReference>
<evidence type="ECO:0000256" key="6">
    <source>
        <dbReference type="ARBA" id="ARBA00022692"/>
    </source>
</evidence>
<name>A0ABD2M6X4_9BILA</name>
<comment type="similarity">
    <text evidence="2 15">Belongs to the mitochondrial carrier (TC 2.A.29) family.</text>
</comment>
<evidence type="ECO:0000256" key="16">
    <source>
        <dbReference type="RuleBase" id="RU368008"/>
    </source>
</evidence>
<evidence type="ECO:0000256" key="7">
    <source>
        <dbReference type="ARBA" id="ARBA00022737"/>
    </source>
</evidence>
<evidence type="ECO:0000256" key="14">
    <source>
        <dbReference type="PROSITE-ProRule" id="PRU00282"/>
    </source>
</evidence>
<evidence type="ECO:0000256" key="13">
    <source>
        <dbReference type="ARBA" id="ARBA00045250"/>
    </source>
</evidence>
<dbReference type="InterPro" id="IPR002067">
    <property type="entry name" value="MCP"/>
</dbReference>
<sequence length="170" mass="19287">MSENKSEGGAEKKKSGGFNTKKFLASGGSAAAVSKTAVAPIERVKLLLQIPFSIHITADKRYKGIIDVFVRVPKEQGFRSLWRGNLANVIRYFPTQALNFAFKDMYKPIYTQNYLLMEMRPDQIEEIAGAAAQHDPVVVPADYYSHREEARPCFLIRGWRAIKKWFRCGN</sequence>
<keyword evidence="5" id="KW-0050">Antiport</keyword>
<proteinExistence type="inferred from homology"/>
<keyword evidence="10" id="KW-0496">Mitochondrion</keyword>
<dbReference type="InterPro" id="IPR018108">
    <property type="entry name" value="MCP_transmembrane"/>
</dbReference>
<dbReference type="InterPro" id="IPR023395">
    <property type="entry name" value="MCP_dom_sf"/>
</dbReference>
<dbReference type="GO" id="GO:0005743">
    <property type="term" value="C:mitochondrial inner membrane"/>
    <property type="evidence" value="ECO:0007669"/>
    <property type="project" value="UniProtKB-SubCell"/>
</dbReference>
<dbReference type="EMBL" id="JBICBT010000114">
    <property type="protein sequence ID" value="KAL3123043.1"/>
    <property type="molecule type" value="Genomic_DNA"/>
</dbReference>
<dbReference type="PROSITE" id="PS50920">
    <property type="entry name" value="SOLCAR"/>
    <property type="match status" value="1"/>
</dbReference>
<keyword evidence="8" id="KW-0999">Mitochondrion inner membrane</keyword>
<keyword evidence="9" id="KW-1133">Transmembrane helix</keyword>
<dbReference type="PANTHER" id="PTHR45635:SF14">
    <property type="entry name" value="ADP_ATP TRANSLOCASE"/>
    <property type="match status" value="1"/>
</dbReference>
<comment type="function">
    <text evidence="16">Catalyzes the exchange of ADP and ATP across the membrane.</text>
</comment>
<dbReference type="PANTHER" id="PTHR45635">
    <property type="entry name" value="ADP,ATP CARRIER PROTEIN 1-RELATED-RELATED"/>
    <property type="match status" value="1"/>
</dbReference>
<dbReference type="AlphaFoldDB" id="A0ABD2M6X4"/>
<keyword evidence="7" id="KW-0677">Repeat</keyword>
<dbReference type="PRINTS" id="PR00927">
    <property type="entry name" value="ADPTRNSLCASE"/>
</dbReference>
<keyword evidence="6 14" id="KW-0812">Transmembrane</keyword>
<keyword evidence="18" id="KW-1185">Reference proteome</keyword>
<keyword evidence="11 14" id="KW-0472">Membrane</keyword>
<accession>A0ABD2M6X4</accession>
<comment type="caution">
    <text evidence="17">The sequence shown here is derived from an EMBL/GenBank/DDBJ whole genome shotgun (WGS) entry which is preliminary data.</text>
</comment>
<evidence type="ECO:0000313" key="18">
    <source>
        <dbReference type="Proteomes" id="UP001620626"/>
    </source>
</evidence>
<comment type="subcellular location">
    <subcellularLocation>
        <location evidence="16">Membrane</location>
        <topology evidence="16">Multi-pass membrane protein</topology>
    </subcellularLocation>
    <subcellularLocation>
        <location evidence="1">Mitochondrion inner membrane</location>
        <topology evidence="1">Multi-pass membrane protein</topology>
    </subcellularLocation>
</comment>
<dbReference type="Proteomes" id="UP001620626">
    <property type="component" value="Unassembled WGS sequence"/>
</dbReference>
<comment type="catalytic activity">
    <reaction evidence="12">
        <text>ADP(in) + ATP(out) = ADP(out) + ATP(in)</text>
        <dbReference type="Rhea" id="RHEA:34999"/>
        <dbReference type="ChEBI" id="CHEBI:30616"/>
        <dbReference type="ChEBI" id="CHEBI:456216"/>
    </reaction>
    <physiologicalReaction direction="left-to-right" evidence="12">
        <dbReference type="Rhea" id="RHEA:35000"/>
    </physiologicalReaction>
</comment>
<dbReference type="InterPro" id="IPR002113">
    <property type="entry name" value="ADT_euk_type"/>
</dbReference>
<dbReference type="PRINTS" id="PR00926">
    <property type="entry name" value="MITOCARRIER"/>
</dbReference>
<dbReference type="Pfam" id="PF00153">
    <property type="entry name" value="Mito_carr"/>
    <property type="match status" value="1"/>
</dbReference>
<evidence type="ECO:0000256" key="9">
    <source>
        <dbReference type="ARBA" id="ARBA00022989"/>
    </source>
</evidence>
<evidence type="ECO:0000256" key="11">
    <source>
        <dbReference type="ARBA" id="ARBA00023136"/>
    </source>
</evidence>
<evidence type="ECO:0000256" key="15">
    <source>
        <dbReference type="RuleBase" id="RU000488"/>
    </source>
</evidence>
<protein>
    <recommendedName>
        <fullName evidence="16">ADP/ATP translocase</fullName>
    </recommendedName>
    <alternativeName>
        <fullName evidence="16">ADP,ATP carrier protein</fullName>
    </alternativeName>
</protein>
<comment type="subunit">
    <text evidence="3 16">Monomer.</text>
</comment>
<evidence type="ECO:0000256" key="12">
    <source>
        <dbReference type="ARBA" id="ARBA00024143"/>
    </source>
</evidence>
<evidence type="ECO:0000256" key="10">
    <source>
        <dbReference type="ARBA" id="ARBA00023128"/>
    </source>
</evidence>
<evidence type="ECO:0000256" key="4">
    <source>
        <dbReference type="ARBA" id="ARBA00022448"/>
    </source>
</evidence>
<organism evidence="17 18">
    <name type="scientific">Heterodera trifolii</name>
    <dbReference type="NCBI Taxonomy" id="157864"/>
    <lineage>
        <taxon>Eukaryota</taxon>
        <taxon>Metazoa</taxon>
        <taxon>Ecdysozoa</taxon>
        <taxon>Nematoda</taxon>
        <taxon>Chromadorea</taxon>
        <taxon>Rhabditida</taxon>
        <taxon>Tylenchina</taxon>
        <taxon>Tylenchomorpha</taxon>
        <taxon>Tylenchoidea</taxon>
        <taxon>Heteroderidae</taxon>
        <taxon>Heteroderinae</taxon>
        <taxon>Heterodera</taxon>
    </lineage>
</organism>
<feature type="repeat" description="Solcar" evidence="14">
    <location>
        <begin position="18"/>
        <end position="109"/>
    </location>
</feature>
<evidence type="ECO:0000256" key="5">
    <source>
        <dbReference type="ARBA" id="ARBA00022449"/>
    </source>
</evidence>
<evidence type="ECO:0000313" key="17">
    <source>
        <dbReference type="EMBL" id="KAL3123043.1"/>
    </source>
</evidence>
<keyword evidence="4 15" id="KW-0813">Transport</keyword>
<reference evidence="17 18" key="1">
    <citation type="submission" date="2024-10" db="EMBL/GenBank/DDBJ databases">
        <authorList>
            <person name="Kim D."/>
        </authorList>
    </citation>
    <scope>NUCLEOTIDE SEQUENCE [LARGE SCALE GENOMIC DNA]</scope>
    <source>
        <strain evidence="17">BH-2024</strain>
    </source>
</reference>
<dbReference type="Gene3D" id="1.50.40.10">
    <property type="entry name" value="Mitochondrial carrier domain"/>
    <property type="match status" value="1"/>
</dbReference>
<comment type="function">
    <text evidence="13">ADP:ATP antiporter that mediates import of ADP into the mitochondrial matrix for ATP synthesis, and export of ATP out to fuel the cell. Cycles between the cytoplasmic-open state (c-state) and the matrix-open state (m-state): operates by the alternating access mechanism with a single substrate-binding site intermittently exposed to either the cytosolic (c-state) or matrix (m-state) side of the inner mitochondrial membrane.</text>
</comment>
<gene>
    <name evidence="17" type="ORF">niasHT_001243</name>
</gene>
<evidence type="ECO:0000256" key="1">
    <source>
        <dbReference type="ARBA" id="ARBA00004448"/>
    </source>
</evidence>
<evidence type="ECO:0000256" key="3">
    <source>
        <dbReference type="ARBA" id="ARBA00011245"/>
    </source>
</evidence>